<dbReference type="EMBL" id="MF285619">
    <property type="protein sequence ID" value="ASZ78946.1"/>
    <property type="molecule type" value="Genomic_DNA"/>
</dbReference>
<name>A0A249Y2Q1_9CAUD</name>
<dbReference type="Gene3D" id="1.10.8.60">
    <property type="match status" value="1"/>
</dbReference>
<keyword evidence="1" id="KW-0378">Hydrolase</keyword>
<dbReference type="GO" id="GO:0004386">
    <property type="term" value="F:helicase activity"/>
    <property type="evidence" value="ECO:0007669"/>
    <property type="project" value="UniProtKB-KW"/>
</dbReference>
<gene>
    <name evidence="1" type="ORF">2050H1_180</name>
</gene>
<protein>
    <submittedName>
        <fullName evidence="1">Loader of helicase</fullName>
    </submittedName>
</protein>
<keyword evidence="1" id="KW-0547">Nucleotide-binding</keyword>
<proteinExistence type="predicted"/>
<keyword evidence="1" id="KW-0067">ATP-binding</keyword>
<dbReference type="Proteomes" id="UP000224362">
    <property type="component" value="Segment"/>
</dbReference>
<dbReference type="Gene3D" id="1.10.220.50">
    <property type="entry name" value="Bacteriophage T4, Gp59, helicase assembly protein, C-terminal domain"/>
    <property type="match status" value="1"/>
</dbReference>
<dbReference type="InterPro" id="IPR037082">
    <property type="entry name" value="Phage_T4_Gp59_C_sf"/>
</dbReference>
<sequence length="227" mass="27241">MAVTDNSISDWQRMEYERAFHVYCVYMAVKLHFTTPSFNYAEYGPMTNYKFETFYAKEGQRKQFARLARRFDHDEEIVLENYLISNFVANPKTWVTHLLTKQGEHNYQQWRQLYENFTYNFTRNCEENLFPLIRAHGVTFMEYLKPVSADVHTKLLEDIITKKLPVWFLIAIHKVTGFMDAYDETYKDDIYWEAEAKFLRKVDQVVVDEDRTGTRKKLRELILLHGV</sequence>
<dbReference type="InterPro" id="IPR023197">
    <property type="entry name" value="Phage_T4_Gp59_dom_sf"/>
</dbReference>
<accession>A0A249Y2Q1</accession>
<keyword evidence="1" id="KW-0347">Helicase</keyword>
<evidence type="ECO:0000313" key="1">
    <source>
        <dbReference type="EMBL" id="ASZ78946.1"/>
    </source>
</evidence>
<dbReference type="SUPFAM" id="SSF48493">
    <property type="entry name" value="gene 59 helicase assembly protein"/>
    <property type="match status" value="1"/>
</dbReference>
<evidence type="ECO:0000313" key="2">
    <source>
        <dbReference type="Proteomes" id="UP000224362"/>
    </source>
</evidence>
<organism evidence="1 2">
    <name type="scientific">Serratia phage 2050H1</name>
    <dbReference type="NCBI Taxonomy" id="2024250"/>
    <lineage>
        <taxon>Viruses</taxon>
        <taxon>Duplodnaviria</taxon>
        <taxon>Heunggongvirae</taxon>
        <taxon>Uroviricota</taxon>
        <taxon>Caudoviricetes</taxon>
        <taxon>Pantevenvirales</taxon>
        <taxon>Ackermannviridae</taxon>
        <taxon>Miltonvirus</taxon>
        <taxon>Miltonvirus MAM1</taxon>
    </lineage>
</organism>
<reference evidence="1 2" key="1">
    <citation type="submission" date="2017-06" db="EMBL/GenBank/DDBJ databases">
        <authorList>
            <person name="Kim H.J."/>
            <person name="Triplett B.A."/>
        </authorList>
    </citation>
    <scope>NUCLEOTIDE SEQUENCE [LARGE SCALE GENOMIC DNA]</scope>
</reference>